<dbReference type="Gene3D" id="3.80.30.20">
    <property type="entry name" value="tm_1862 like domain"/>
    <property type="match status" value="1"/>
</dbReference>
<dbReference type="GO" id="GO:0035597">
    <property type="term" value="F:tRNA-2-methylthio-N(6)-dimethylallyladenosine(37) synthase activity"/>
    <property type="evidence" value="ECO:0007669"/>
    <property type="project" value="UniProtKB-EC"/>
</dbReference>
<keyword evidence="3" id="KW-0004">4Fe-4S</keyword>
<proteinExistence type="predicted"/>
<evidence type="ECO:0000256" key="4">
    <source>
        <dbReference type="ARBA" id="ARBA00022490"/>
    </source>
</evidence>
<keyword evidence="4" id="KW-0963">Cytoplasm</keyword>
<keyword evidence="5 17" id="KW-0808">Transferase</keyword>
<evidence type="ECO:0000256" key="3">
    <source>
        <dbReference type="ARBA" id="ARBA00022485"/>
    </source>
</evidence>
<dbReference type="InterPro" id="IPR006638">
    <property type="entry name" value="Elp3/MiaA/NifB-like_rSAM"/>
</dbReference>
<comment type="function">
    <text evidence="2">Catalyzes the methylthiolation of N6-(dimethylallyl)adenosine (i(6)A), leading to the formation of 2-methylthio-N6-(dimethylallyl)adenosine (ms(2)i(6)A) at position 37 in tRNAs that read codons beginning with uridine.</text>
</comment>
<dbReference type="InterPro" id="IPR013848">
    <property type="entry name" value="Methylthiotransferase_N"/>
</dbReference>
<evidence type="ECO:0000256" key="11">
    <source>
        <dbReference type="ARBA" id="ARBA00068570"/>
    </source>
</evidence>
<dbReference type="PROSITE" id="PS51449">
    <property type="entry name" value="MTTASE_N"/>
    <property type="match status" value="1"/>
</dbReference>
<sequence length="448" mass="53876">MIIKNSFYIKTYGCQMNFSDTEIVINILKKNKYKYIKNINNSNIIIFNICTIRSKIDVKIKNIIKNIKYIKNRIICIIGCISFEMKNFFINNEKINIIISPDLYRKLPFLIKQFIYFKNKKIINFNFLKNETYDNIYKYKRINKISAYITITRGCDNMCTFCIVPFTKGREKSRNPKSILKECKYLYDNNYKEIILLGQNVDSYFWYGKKDYKKNYFLYKKNNIIKFYNLLEIIAKKFPKLRIRFITSNPQDFSIKIIKIIKKYKNICRYLHLPFQSGSNKILKLMNRKYTKKKYIKLIKNIKKEIPDCAISYDVIVGFPNETYKDHLKTINLIKKIKFHYGYTFIYSERLTTYAQKKYIDNVSLIEKNKRLNEIIFLQKKNSLYNMKKYINTFQRILIEGFSKKSKKYLYGRNSQNIIVIVKNIYKIGELIKVYIYGCTSTVLFALK</sequence>
<dbReference type="InterPro" id="IPR002792">
    <property type="entry name" value="TRAM_dom"/>
</dbReference>
<dbReference type="EC" id="2.8.4.3" evidence="10"/>
<evidence type="ECO:0000259" key="15">
    <source>
        <dbReference type="PROSITE" id="PS51449"/>
    </source>
</evidence>
<dbReference type="PROSITE" id="PS01278">
    <property type="entry name" value="MTTASE_RADICAL"/>
    <property type="match status" value="1"/>
</dbReference>
<evidence type="ECO:0000256" key="6">
    <source>
        <dbReference type="ARBA" id="ARBA00022691"/>
    </source>
</evidence>
<reference evidence="17" key="1">
    <citation type="submission" date="2024-06" db="EMBL/GenBank/DDBJ databases">
        <title>Diversity, functionality, and evolutionary history of bacterial symbionts in false click beetles (Coleoptera, Throscidae).</title>
        <authorList>
            <person name="Wierz J.C."/>
            <person name="Malm H."/>
            <person name="Kaltenpoth M."/>
            <person name="Engl T."/>
        </authorList>
    </citation>
    <scope>NUCLEOTIDE SEQUENCE</scope>
    <source>
        <strain evidence="17">Tcar</strain>
    </source>
</reference>
<dbReference type="InterPro" id="IPR058240">
    <property type="entry name" value="rSAM_sf"/>
</dbReference>
<dbReference type="SUPFAM" id="SSF102114">
    <property type="entry name" value="Radical SAM enzymes"/>
    <property type="match status" value="1"/>
</dbReference>
<evidence type="ECO:0000256" key="5">
    <source>
        <dbReference type="ARBA" id="ARBA00022679"/>
    </source>
</evidence>
<dbReference type="AlphaFoldDB" id="A0AAU7QSK4"/>
<dbReference type="InterPro" id="IPR023404">
    <property type="entry name" value="rSAM_horseshoe"/>
</dbReference>
<keyword evidence="9" id="KW-0411">Iron-sulfur</keyword>
<evidence type="ECO:0000256" key="1">
    <source>
        <dbReference type="ARBA" id="ARBA00001966"/>
    </source>
</evidence>
<protein>
    <recommendedName>
        <fullName evidence="11">tRNA-2-methylthio-N(6)-dimethylallyladenosine synthase</fullName>
        <ecNumber evidence="10">2.8.4.3</ecNumber>
    </recommendedName>
    <alternativeName>
        <fullName evidence="13">(Dimethylallyl)adenosine tRNA methylthiotransferase MiaB</fullName>
    </alternativeName>
    <alternativeName>
        <fullName evidence="12">tRNA-i(6)A37 methylthiotransferase</fullName>
    </alternativeName>
</protein>
<dbReference type="SFLD" id="SFLDG01061">
    <property type="entry name" value="methylthiotransferase"/>
    <property type="match status" value="1"/>
</dbReference>
<name>A0AAU7QSK4_9FLAO</name>
<keyword evidence="7" id="KW-0479">Metal-binding</keyword>
<dbReference type="Pfam" id="PF04055">
    <property type="entry name" value="Radical_SAM"/>
    <property type="match status" value="1"/>
</dbReference>
<dbReference type="EMBL" id="CP157896">
    <property type="protein sequence ID" value="XBT18716.1"/>
    <property type="molecule type" value="Genomic_DNA"/>
</dbReference>
<dbReference type="SMART" id="SM00729">
    <property type="entry name" value="Elp3"/>
    <property type="match status" value="1"/>
</dbReference>
<dbReference type="PANTHER" id="PTHR43020">
    <property type="entry name" value="CDK5 REGULATORY SUBUNIT-ASSOCIATED PROTEIN 1"/>
    <property type="match status" value="1"/>
</dbReference>
<evidence type="ECO:0000256" key="9">
    <source>
        <dbReference type="ARBA" id="ARBA00023014"/>
    </source>
</evidence>
<dbReference type="InterPro" id="IPR005839">
    <property type="entry name" value="Methylthiotransferase"/>
</dbReference>
<dbReference type="GO" id="GO:0005829">
    <property type="term" value="C:cytosol"/>
    <property type="evidence" value="ECO:0007669"/>
    <property type="project" value="TreeGrafter"/>
</dbReference>
<dbReference type="Gene3D" id="3.40.50.12160">
    <property type="entry name" value="Methylthiotransferase, N-terminal domain"/>
    <property type="match status" value="1"/>
</dbReference>
<dbReference type="FunFam" id="3.40.50.12160:FF:000003">
    <property type="entry name" value="CDK5 regulatory subunit-associated protein 1"/>
    <property type="match status" value="1"/>
</dbReference>
<keyword evidence="6" id="KW-0949">S-adenosyl-L-methionine</keyword>
<dbReference type="CDD" id="cd01335">
    <property type="entry name" value="Radical_SAM"/>
    <property type="match status" value="1"/>
</dbReference>
<dbReference type="Pfam" id="PF00919">
    <property type="entry name" value="UPF0004"/>
    <property type="match status" value="1"/>
</dbReference>
<evidence type="ECO:0000256" key="8">
    <source>
        <dbReference type="ARBA" id="ARBA00023004"/>
    </source>
</evidence>
<feature type="domain" description="TRAM" evidence="14">
    <location>
        <begin position="388"/>
        <end position="448"/>
    </location>
</feature>
<dbReference type="PROSITE" id="PS50926">
    <property type="entry name" value="TRAM"/>
    <property type="match status" value="1"/>
</dbReference>
<gene>
    <name evidence="17" type="ORF">ABNO60_00130</name>
</gene>
<dbReference type="FunFam" id="3.80.30.20:FF:000001">
    <property type="entry name" value="tRNA-2-methylthio-N(6)-dimethylallyladenosine synthase 2"/>
    <property type="match status" value="1"/>
</dbReference>
<evidence type="ECO:0000256" key="2">
    <source>
        <dbReference type="ARBA" id="ARBA00003234"/>
    </source>
</evidence>
<dbReference type="SFLD" id="SFLDS00029">
    <property type="entry name" value="Radical_SAM"/>
    <property type="match status" value="1"/>
</dbReference>
<organism evidence="17">
    <name type="scientific">Candidatus Shikimatogenerans sp. Tcar</name>
    <dbReference type="NCBI Taxonomy" id="3158565"/>
    <lineage>
        <taxon>Bacteria</taxon>
        <taxon>Pseudomonadati</taxon>
        <taxon>Bacteroidota</taxon>
        <taxon>Flavobacteriia</taxon>
        <taxon>Flavobacteriales</taxon>
        <taxon>Candidatus Shikimatogenerans</taxon>
    </lineage>
</organism>
<dbReference type="PROSITE" id="PS51918">
    <property type="entry name" value="RADICAL_SAM"/>
    <property type="match status" value="1"/>
</dbReference>
<feature type="domain" description="Radical SAM core" evidence="16">
    <location>
        <begin position="141"/>
        <end position="385"/>
    </location>
</feature>
<evidence type="ECO:0000259" key="16">
    <source>
        <dbReference type="PROSITE" id="PS51918"/>
    </source>
</evidence>
<evidence type="ECO:0000259" key="14">
    <source>
        <dbReference type="PROSITE" id="PS50926"/>
    </source>
</evidence>
<dbReference type="InterPro" id="IPR007197">
    <property type="entry name" value="rSAM"/>
</dbReference>
<feature type="domain" description="MTTase N-terminal" evidence="15">
    <location>
        <begin position="5"/>
        <end position="116"/>
    </location>
</feature>
<keyword evidence="8" id="KW-0408">Iron</keyword>
<accession>A0AAU7QSK4</accession>
<dbReference type="GO" id="GO:0046872">
    <property type="term" value="F:metal ion binding"/>
    <property type="evidence" value="ECO:0007669"/>
    <property type="project" value="UniProtKB-KW"/>
</dbReference>
<evidence type="ECO:0000313" key="17">
    <source>
        <dbReference type="EMBL" id="XBT18716.1"/>
    </source>
</evidence>
<evidence type="ECO:0000256" key="7">
    <source>
        <dbReference type="ARBA" id="ARBA00022723"/>
    </source>
</evidence>
<dbReference type="SFLD" id="SFLDG01082">
    <property type="entry name" value="B12-binding_domain_containing"/>
    <property type="match status" value="1"/>
</dbReference>
<comment type="cofactor">
    <cofactor evidence="1">
        <name>[4Fe-4S] cluster</name>
        <dbReference type="ChEBI" id="CHEBI:49883"/>
    </cofactor>
</comment>
<dbReference type="PANTHER" id="PTHR43020:SF2">
    <property type="entry name" value="MITOCHONDRIAL TRNA METHYLTHIOTRANSFERASE CDK5RAP1"/>
    <property type="match status" value="1"/>
</dbReference>
<evidence type="ECO:0000256" key="13">
    <source>
        <dbReference type="ARBA" id="ARBA00081141"/>
    </source>
</evidence>
<dbReference type="NCBIfam" id="TIGR00089">
    <property type="entry name" value="MiaB/RimO family radical SAM methylthiotransferase"/>
    <property type="match status" value="1"/>
</dbReference>
<dbReference type="InterPro" id="IPR020612">
    <property type="entry name" value="Methylthiotransferase_CS"/>
</dbReference>
<dbReference type="InterPro" id="IPR038135">
    <property type="entry name" value="Methylthiotransferase_N_sf"/>
</dbReference>
<dbReference type="GO" id="GO:0051539">
    <property type="term" value="F:4 iron, 4 sulfur cluster binding"/>
    <property type="evidence" value="ECO:0007669"/>
    <property type="project" value="UniProtKB-KW"/>
</dbReference>
<evidence type="ECO:0000256" key="12">
    <source>
        <dbReference type="ARBA" id="ARBA00080698"/>
    </source>
</evidence>
<evidence type="ECO:0000256" key="10">
    <source>
        <dbReference type="ARBA" id="ARBA00033765"/>
    </source>
</evidence>